<dbReference type="AlphaFoldDB" id="A0A345ZWA9"/>
<proteinExistence type="predicted"/>
<accession>A0A345ZWA9</accession>
<protein>
    <recommendedName>
        <fullName evidence="3">Outer membrane beta-barrel protein</fullName>
    </recommendedName>
</protein>
<gene>
    <name evidence="1" type="ORF">DW352_12190</name>
</gene>
<dbReference type="OrthoDB" id="7398962at2"/>
<sequence>MRIDCGSIRAGMNRRQVQLLAATGRRPSDRMSARAIMRKRSGLFLASGAAMLAASVSCADAQVIATDQEMVMPPWNAQQVFEPMPLPQLADPDTREDVAPEDTPVKTRAYPEYQARGIRAGSWMFNPSLTAGTFYDSNVFSSNFNRRSDVAGQLGAGLNAQSLWERHGISIRALTNSTWYRQNPGLDETDASLKGSGRFDIDSHTALLGAFQAAYLHEGVGSLSSPAGAVQPTPYSLFGADLTLRREFGRLSGSFGGRVDSYDFGSTVAQNGATIDQGARSGQVYAAHGRVEYAISGKSAVFTAGEFNVRDLRGSPGQPLSSDGYRVYSGFALELTRLIRGEIAGGYMAQRFDSPSIGTIQGPTYRARLTWSPTRQIDVHFNAEQLVTEASDTSSTGILANALQLGFDYEFRRNVVLSTIGTYEKDSFKGQDRQDNVYALDAKLKYMLNNVTSLSFQYRYLRRDSNIPEFSYDKHQVGINAAARF</sequence>
<name>A0A345ZWA9_9HYPH</name>
<evidence type="ECO:0008006" key="3">
    <source>
        <dbReference type="Google" id="ProtNLM"/>
    </source>
</evidence>
<reference evidence="1 2" key="1">
    <citation type="submission" date="2018-07" db="EMBL/GenBank/DDBJ databases">
        <authorList>
            <person name="Quirk P.G."/>
            <person name="Krulwich T.A."/>
        </authorList>
    </citation>
    <scope>NUCLEOTIDE SEQUENCE [LARGE SCALE GENOMIC DNA]</scope>
    <source>
        <strain evidence="1 2">CC-BB4</strain>
    </source>
</reference>
<organism evidence="1 2">
    <name type="scientific">Pseudolabrys taiwanensis</name>
    <dbReference type="NCBI Taxonomy" id="331696"/>
    <lineage>
        <taxon>Bacteria</taxon>
        <taxon>Pseudomonadati</taxon>
        <taxon>Pseudomonadota</taxon>
        <taxon>Alphaproteobacteria</taxon>
        <taxon>Hyphomicrobiales</taxon>
        <taxon>Xanthobacteraceae</taxon>
        <taxon>Pseudolabrys</taxon>
    </lineage>
</organism>
<dbReference type="Pfam" id="PF10082">
    <property type="entry name" value="BBP2_2"/>
    <property type="match status" value="1"/>
</dbReference>
<keyword evidence="2" id="KW-1185">Reference proteome</keyword>
<dbReference type="KEGG" id="ptaw:DW352_12190"/>
<evidence type="ECO:0000313" key="2">
    <source>
        <dbReference type="Proteomes" id="UP000254889"/>
    </source>
</evidence>
<evidence type="ECO:0000313" key="1">
    <source>
        <dbReference type="EMBL" id="AXK81206.1"/>
    </source>
</evidence>
<dbReference type="EMBL" id="CP031417">
    <property type="protein sequence ID" value="AXK81206.1"/>
    <property type="molecule type" value="Genomic_DNA"/>
</dbReference>
<dbReference type="InterPro" id="IPR018759">
    <property type="entry name" value="BBP2_2"/>
</dbReference>
<dbReference type="Proteomes" id="UP000254889">
    <property type="component" value="Chromosome"/>
</dbReference>